<evidence type="ECO:0000256" key="5">
    <source>
        <dbReference type="ARBA" id="ARBA00023242"/>
    </source>
</evidence>
<feature type="compositionally biased region" description="Polar residues" evidence="6">
    <location>
        <begin position="1768"/>
        <end position="1780"/>
    </location>
</feature>
<comment type="similarity">
    <text evidence="3">Belongs to the HIR3 family.</text>
</comment>
<gene>
    <name evidence="7" type="ORF">K431DRAFT_265218</name>
</gene>
<reference evidence="7" key="1">
    <citation type="journal article" date="2020" name="Stud. Mycol.">
        <title>101 Dothideomycetes genomes: a test case for predicting lifestyles and emergence of pathogens.</title>
        <authorList>
            <person name="Haridas S."/>
            <person name="Albert R."/>
            <person name="Binder M."/>
            <person name="Bloem J."/>
            <person name="Labutti K."/>
            <person name="Salamov A."/>
            <person name="Andreopoulos B."/>
            <person name="Baker S."/>
            <person name="Barry K."/>
            <person name="Bills G."/>
            <person name="Bluhm B."/>
            <person name="Cannon C."/>
            <person name="Castanera R."/>
            <person name="Culley D."/>
            <person name="Daum C."/>
            <person name="Ezra D."/>
            <person name="Gonzalez J."/>
            <person name="Henrissat B."/>
            <person name="Kuo A."/>
            <person name="Liang C."/>
            <person name="Lipzen A."/>
            <person name="Lutzoni F."/>
            <person name="Magnuson J."/>
            <person name="Mondo S."/>
            <person name="Nolan M."/>
            <person name="Ohm R."/>
            <person name="Pangilinan J."/>
            <person name="Park H.-J."/>
            <person name="Ramirez L."/>
            <person name="Alfaro M."/>
            <person name="Sun H."/>
            <person name="Tritt A."/>
            <person name="Yoshinaga Y."/>
            <person name="Zwiers L.-H."/>
            <person name="Turgeon B."/>
            <person name="Goodwin S."/>
            <person name="Spatafora J."/>
            <person name="Crous P."/>
            <person name="Grigoriev I."/>
        </authorList>
    </citation>
    <scope>NUCLEOTIDE SEQUENCE</scope>
    <source>
        <strain evidence="7">CBS 116435</strain>
    </source>
</reference>
<feature type="compositionally biased region" description="Polar residues" evidence="6">
    <location>
        <begin position="1834"/>
        <end position="1851"/>
    </location>
</feature>
<dbReference type="PANTHER" id="PTHR15502">
    <property type="entry name" value="CALCINEURIN-BINDING PROTEIN CABIN 1-RELATED"/>
    <property type="match status" value="1"/>
</dbReference>
<evidence type="ECO:0000256" key="3">
    <source>
        <dbReference type="ARBA" id="ARBA00007335"/>
    </source>
</evidence>
<dbReference type="GO" id="GO:0005634">
    <property type="term" value="C:nucleus"/>
    <property type="evidence" value="ECO:0007669"/>
    <property type="project" value="UniProtKB-SubCell"/>
</dbReference>
<dbReference type="GO" id="GO:0031491">
    <property type="term" value="F:nucleosome binding"/>
    <property type="evidence" value="ECO:0007669"/>
    <property type="project" value="TreeGrafter"/>
</dbReference>
<keyword evidence="5" id="KW-0539">Nucleus</keyword>
<feature type="region of interest" description="Disordered" evidence="6">
    <location>
        <begin position="1768"/>
        <end position="1936"/>
    </location>
</feature>
<keyword evidence="8" id="KW-1185">Reference proteome</keyword>
<evidence type="ECO:0000313" key="7">
    <source>
        <dbReference type="EMBL" id="KAF2723138.1"/>
    </source>
</evidence>
<evidence type="ECO:0000256" key="1">
    <source>
        <dbReference type="ARBA" id="ARBA00002687"/>
    </source>
</evidence>
<sequence length="1936" mass="217629">MSGFKALNIESDSESDISIDDTKEIQIEDALKLYQNAIQAHSKAVEGGVTADFEIASRAYEALFASDIFTWPESQTELRRLEIHGPSFPHDDLIAYDEEKPVAFTSMPAGGNGDSGPSTLPQILHLSHKNFAQFKLEALSAQLDYLNASLKQVVADASVALKHYVGALDKDEGDLDLWRRSAAVGEILDSQRIARFCLEAVLDGDDEALSGMLALPGLDEVLASERLQEIVATLQDNLSLMQMPVASSQRKAFPRAIRSRLAPYEKLISTHRSLREMDHNRNDIVPQPHRVLLKAPETWAELGELLLTQQKSERAGLRDGGAGSVIGFELSRQQTTGDAHDRNLFNSAASVRLHSTISKLPESLEAIFPGLDKHNITVQPHIADADPSMTYITRNQPLTHRKSSSPHVRPTKELPTRKRSADAATLQDKGEDEGRSKSRRIRARDSTIDNESNRQALIEANIRWEYEQQLNELQAADDWMYDTTGALFERVGVLSFNMIKNVRQELEASDTPSETTTEGMPMPQWSAMKGCRADFKAFLSAFDERAAQLLLVSLSNLDWSQESILPGSANLLGSNNPTKDIRKRETMQSDGLNTFLQHANNSWLLTHGLAQEWITALLTPDETSQTNSYVHHIWPDALKTMVVRVLVNFDSALYRNASDKLQISMKHTGGSNADLIELTQAAFELHLDIYCLIKDPSSGVNIETITEQSDRLCRWSELAREALHFRAVSEGSLEIMDALNLRFLWAITLQINASGESTRNHVIDCLQDLRTYFTEAENPVVFLPNNAVMPELSLAALDREISVLTTKDFFDKVTNPELSDPVAIIESLEPLLNALEEEGGQTAVMYDSDLSNPSAFVSQELVSFLLDSQLSTRLSLWQRLRNAYAAIDYPPMLIYCYFRMTRLLLQELRDNKQTNGELLERQTILLRSLGLIKNYVAQISQIAQSSESPYECLNDETLRSAVTIMRDVLSLLQVFVVHEDSIRVGQSQAPSDENGLADQTFDMVADMIHDTQLHVWMIMYGLLKETVAQNAEMFPTPPEDKFDFLRSVHRNLGIRKICGGVRRKFVRMLKDEFYALSHVDGYDSEQAQVLYDLFGLNCFIDPAYELMEHNCSRDPFIDRSAAMQAVDLLLSQVSKMPMKDLIKHPIKDTIDRVHGAIARKKPTEAILRNREIYRSFLRSPIRPVDIFQALQGLGNELAMSHIPQSDAVLASKGWYFLMGHISLSKFRIPKRNGPTPTEDVDIAIAFFMQDLEYSMENWETWYRLAQAYDAKIEESVIWSADKLNNNMIDLVGLQRAAIHSYTMATALAYRSAEASFETSEKMTEMFLEFGTRLYSSSREPFSMKAFALDDLKKYLSTSTAGGRLPEVKPFKSLREYTCWKLAKELFQRAIPGKPDSWILRYQLGKCLWKMFNCEKLEHHDSRPDRTQILECFVKAIELAPGKKEHRDSRREPPLEPHYKLVSIVYKMVRTGGLSLEQAVQVLEQTSYAAKITRPEHYEDIHEFIASIFVRLRSADKSHWHHRMIYRAAKLVLDKEDPPGTTTLTRAKEELTKQMFTRTMVLQVWRPDSERAGRHFVYTTRYTRLFMQTLTGLKDRNSLEQLAKRVRKRPHDLFEHSNLWSDLCNAYMGLLREHGHVDEGLETACFSTIAHEDFTARKDLLEKWMQEQPPGSSATLDVLRDVQELKKTNQGLMKPGAIDDMIGDSYALLFSTIGKQLLEEQRTVKQEDSDQPHPALSSPPRPDAMSISSMMNIDGTNELKSKSSLLPNTALFGTQTPNELSEQAPARKKVGVGRREIRAAAEACSQKPATAPTGPSTKSGPPGNVRVEVVIHASKPNTSIATSRESSVTGSIHDSADDESELSELEEADDEEDEDEENDEATGERASDGDVAMKSTRTPSPSPSQDVEGLKADAEASSSQGSESEATKVDVGENTAT</sequence>
<dbReference type="InterPro" id="IPR011990">
    <property type="entry name" value="TPR-like_helical_dom_sf"/>
</dbReference>
<organism evidence="7 8">
    <name type="scientific">Polychaeton citri CBS 116435</name>
    <dbReference type="NCBI Taxonomy" id="1314669"/>
    <lineage>
        <taxon>Eukaryota</taxon>
        <taxon>Fungi</taxon>
        <taxon>Dikarya</taxon>
        <taxon>Ascomycota</taxon>
        <taxon>Pezizomycotina</taxon>
        <taxon>Dothideomycetes</taxon>
        <taxon>Dothideomycetidae</taxon>
        <taxon>Capnodiales</taxon>
        <taxon>Capnodiaceae</taxon>
        <taxon>Polychaeton</taxon>
    </lineage>
</organism>
<protein>
    <recommendedName>
        <fullName evidence="4">Histone transcription regulator 3 homolog</fullName>
    </recommendedName>
</protein>
<comment type="subcellular location">
    <subcellularLocation>
        <location evidence="2">Nucleus</location>
    </subcellularLocation>
</comment>
<comment type="function">
    <text evidence="1">Has a role in a nucleosome assembly pathway that is required for the integrity of heterochromatin and proper chromosome segregation.</text>
</comment>
<dbReference type="OrthoDB" id="77564at2759"/>
<evidence type="ECO:0000313" key="8">
    <source>
        <dbReference type="Proteomes" id="UP000799441"/>
    </source>
</evidence>
<comment type="caution">
    <text evidence="7">The sequence shown here is derived from an EMBL/GenBank/DDBJ whole genome shotgun (WGS) entry which is preliminary data.</text>
</comment>
<proteinExistence type="inferred from homology"/>
<evidence type="ECO:0000256" key="6">
    <source>
        <dbReference type="SAM" id="MobiDB-lite"/>
    </source>
</evidence>
<dbReference type="EMBL" id="MU003778">
    <property type="protein sequence ID" value="KAF2723138.1"/>
    <property type="molecule type" value="Genomic_DNA"/>
</dbReference>
<feature type="compositionally biased region" description="Low complexity" evidence="6">
    <location>
        <begin position="1811"/>
        <end position="1822"/>
    </location>
</feature>
<dbReference type="GO" id="GO:0006325">
    <property type="term" value="P:chromatin organization"/>
    <property type="evidence" value="ECO:0007669"/>
    <property type="project" value="InterPro"/>
</dbReference>
<feature type="region of interest" description="Disordered" evidence="6">
    <location>
        <begin position="396"/>
        <end position="448"/>
    </location>
</feature>
<dbReference type="PANTHER" id="PTHR15502:SF7">
    <property type="entry name" value="CALCINEURIN-BINDING PROTEIN CABIN-1"/>
    <property type="match status" value="1"/>
</dbReference>
<name>A0A9P4Q9K7_9PEZI</name>
<feature type="compositionally biased region" description="Polar residues" evidence="6">
    <location>
        <begin position="1894"/>
        <end position="1904"/>
    </location>
</feature>
<feature type="region of interest" description="Disordered" evidence="6">
    <location>
        <begin position="1721"/>
        <end position="1747"/>
    </location>
</feature>
<evidence type="ECO:0000256" key="4">
    <source>
        <dbReference type="ARBA" id="ARBA00014848"/>
    </source>
</evidence>
<feature type="compositionally biased region" description="Acidic residues" evidence="6">
    <location>
        <begin position="1855"/>
        <end position="1880"/>
    </location>
</feature>
<accession>A0A9P4Q9K7</accession>
<feature type="compositionally biased region" description="Basic and acidic residues" evidence="6">
    <location>
        <begin position="410"/>
        <end position="421"/>
    </location>
</feature>
<feature type="compositionally biased region" description="Low complexity" evidence="6">
    <location>
        <begin position="1914"/>
        <end position="1923"/>
    </location>
</feature>
<dbReference type="Gene3D" id="1.25.40.10">
    <property type="entry name" value="Tetratricopeptide repeat domain"/>
    <property type="match status" value="1"/>
</dbReference>
<dbReference type="GO" id="GO:0000417">
    <property type="term" value="C:HIR complex"/>
    <property type="evidence" value="ECO:0007669"/>
    <property type="project" value="TreeGrafter"/>
</dbReference>
<dbReference type="Proteomes" id="UP000799441">
    <property type="component" value="Unassembled WGS sequence"/>
</dbReference>
<dbReference type="InterPro" id="IPR033053">
    <property type="entry name" value="Hir3/CABIN1"/>
</dbReference>
<evidence type="ECO:0000256" key="2">
    <source>
        <dbReference type="ARBA" id="ARBA00004123"/>
    </source>
</evidence>
<feature type="compositionally biased region" description="Basic and acidic residues" evidence="6">
    <location>
        <begin position="1721"/>
        <end position="1730"/>
    </location>
</feature>